<dbReference type="EMBL" id="CP001146">
    <property type="protein sequence ID" value="ACI18602.1"/>
    <property type="molecule type" value="Genomic_DNA"/>
</dbReference>
<name>B5YBA4_DICT6</name>
<proteinExistence type="predicted"/>
<reference evidence="2 3" key="1">
    <citation type="journal article" date="2014" name="Genome Announc.">
        <title>Complete Genome Sequence of the Extreme Thermophile Dictyoglomus thermophilum H-6-12.</title>
        <authorList>
            <person name="Coil D.A."/>
            <person name="Badger J.H."/>
            <person name="Forberger H.C."/>
            <person name="Riggs F."/>
            <person name="Madupu R."/>
            <person name="Fedorova N."/>
            <person name="Ward N."/>
            <person name="Robb F.T."/>
            <person name="Eisen J.A."/>
        </authorList>
    </citation>
    <scope>NUCLEOTIDE SEQUENCE [LARGE SCALE GENOMIC DNA]</scope>
    <source>
        <strain evidence="3">ATCC 35947 / DSM 3960 / H-6-12</strain>
    </source>
</reference>
<sequence>MFDKFFSLSEDIKKEIIEKIKNILIQEEYIVFAYIFGSFLNDPSFRDIDIGIFVDNINLDEDFEVKLIDKISKSINLPFEIIDLRIINKAKHSFLNNIFRTGLLLFTKNEKLLTDLIEETSLEAIANEYISQLSLKELLSL</sequence>
<evidence type="ECO:0000259" key="1">
    <source>
        <dbReference type="Pfam" id="PF18765"/>
    </source>
</evidence>
<dbReference type="InterPro" id="IPR041633">
    <property type="entry name" value="Polbeta"/>
</dbReference>
<dbReference type="PANTHER" id="PTHR43852:SF3">
    <property type="entry name" value="NUCLEOTIDYLTRANSFERASE"/>
    <property type="match status" value="1"/>
</dbReference>
<dbReference type="eggNOG" id="COG1708">
    <property type="taxonomic scope" value="Bacteria"/>
</dbReference>
<dbReference type="SUPFAM" id="SSF81301">
    <property type="entry name" value="Nucleotidyltransferase"/>
    <property type="match status" value="1"/>
</dbReference>
<dbReference type="Proteomes" id="UP000001733">
    <property type="component" value="Chromosome"/>
</dbReference>
<feature type="domain" description="Polymerase beta nucleotidyltransferase" evidence="1">
    <location>
        <begin position="18"/>
        <end position="110"/>
    </location>
</feature>
<dbReference type="PaxDb" id="309799-DICTH_1821"/>
<dbReference type="InterPro" id="IPR052930">
    <property type="entry name" value="TA_antitoxin_MntA"/>
</dbReference>
<dbReference type="InterPro" id="IPR043519">
    <property type="entry name" value="NT_sf"/>
</dbReference>
<evidence type="ECO:0000313" key="2">
    <source>
        <dbReference type="EMBL" id="ACI18602.1"/>
    </source>
</evidence>
<dbReference type="STRING" id="309799.DICTH_1821"/>
<accession>B5YBA4</accession>
<dbReference type="AlphaFoldDB" id="B5YBA4"/>
<keyword evidence="3" id="KW-1185">Reference proteome</keyword>
<dbReference type="Gene3D" id="3.30.460.10">
    <property type="entry name" value="Beta Polymerase, domain 2"/>
    <property type="match status" value="1"/>
</dbReference>
<organism evidence="2 3">
    <name type="scientific">Dictyoglomus thermophilum (strain ATCC 35947 / DSM 3960 / H-6-12)</name>
    <dbReference type="NCBI Taxonomy" id="309799"/>
    <lineage>
        <taxon>Bacteria</taxon>
        <taxon>Pseudomonadati</taxon>
        <taxon>Dictyoglomota</taxon>
        <taxon>Dictyoglomia</taxon>
        <taxon>Dictyoglomales</taxon>
        <taxon>Dictyoglomaceae</taxon>
        <taxon>Dictyoglomus</taxon>
    </lineage>
</organism>
<dbReference type="KEGG" id="dth:DICTH_1821"/>
<protein>
    <submittedName>
        <fullName evidence="2">Nucleotidyltransferase, putative</fullName>
    </submittedName>
</protein>
<evidence type="ECO:0000313" key="3">
    <source>
        <dbReference type="Proteomes" id="UP000001733"/>
    </source>
</evidence>
<gene>
    <name evidence="2" type="ordered locus">DICTH_1821</name>
</gene>
<dbReference type="Pfam" id="PF18765">
    <property type="entry name" value="Polbeta"/>
    <property type="match status" value="1"/>
</dbReference>
<dbReference type="GO" id="GO:0016740">
    <property type="term" value="F:transferase activity"/>
    <property type="evidence" value="ECO:0007669"/>
    <property type="project" value="UniProtKB-KW"/>
</dbReference>
<dbReference type="RefSeq" id="WP_012547234.1">
    <property type="nucleotide sequence ID" value="NC_011297.1"/>
</dbReference>
<dbReference type="HOGENOM" id="CLU_130257_1_1_0"/>
<dbReference type="OrthoDB" id="360741at2"/>
<dbReference type="PANTHER" id="PTHR43852">
    <property type="entry name" value="NUCLEOTIDYLTRANSFERASE"/>
    <property type="match status" value="1"/>
</dbReference>